<evidence type="ECO:0000313" key="2">
    <source>
        <dbReference type="Proteomes" id="UP000027120"/>
    </source>
</evidence>
<sequence>MDSEVGLLSHLEVLHIQLNRLDGSIPPEV</sequence>
<dbReference type="EMBL" id="KK785609">
    <property type="protein sequence ID" value="KDO41561.1"/>
    <property type="molecule type" value="Genomic_DNA"/>
</dbReference>
<proteinExistence type="predicted"/>
<gene>
    <name evidence="1" type="ORF">CISIN_1g0390022mg</name>
</gene>
<name>A0A067DSJ0_CITSI</name>
<dbReference type="eggNOG" id="ENOG502QQYD">
    <property type="taxonomic scope" value="Eukaryota"/>
</dbReference>
<accession>A0A067DSJ0</accession>
<reference evidence="1 2" key="1">
    <citation type="submission" date="2014-04" db="EMBL/GenBank/DDBJ databases">
        <authorList>
            <consortium name="International Citrus Genome Consortium"/>
            <person name="Gmitter F."/>
            <person name="Chen C."/>
            <person name="Farmerie W."/>
            <person name="Harkins T."/>
            <person name="Desany B."/>
            <person name="Mohiuddin M."/>
            <person name="Kodira C."/>
            <person name="Borodovsky M."/>
            <person name="Lomsadze A."/>
            <person name="Burns P."/>
            <person name="Jenkins J."/>
            <person name="Prochnik S."/>
            <person name="Shu S."/>
            <person name="Chapman J."/>
            <person name="Pitluck S."/>
            <person name="Schmutz J."/>
            <person name="Rokhsar D."/>
        </authorList>
    </citation>
    <scope>NUCLEOTIDE SEQUENCE</scope>
</reference>
<dbReference type="Proteomes" id="UP000027120">
    <property type="component" value="Unassembled WGS sequence"/>
</dbReference>
<organism evidence="1 2">
    <name type="scientific">Citrus sinensis</name>
    <name type="common">Sweet orange</name>
    <name type="synonym">Citrus aurantium var. sinensis</name>
    <dbReference type="NCBI Taxonomy" id="2711"/>
    <lineage>
        <taxon>Eukaryota</taxon>
        <taxon>Viridiplantae</taxon>
        <taxon>Streptophyta</taxon>
        <taxon>Embryophyta</taxon>
        <taxon>Tracheophyta</taxon>
        <taxon>Spermatophyta</taxon>
        <taxon>Magnoliopsida</taxon>
        <taxon>eudicotyledons</taxon>
        <taxon>Gunneridae</taxon>
        <taxon>Pentapetalae</taxon>
        <taxon>rosids</taxon>
        <taxon>malvids</taxon>
        <taxon>Sapindales</taxon>
        <taxon>Rutaceae</taxon>
        <taxon>Aurantioideae</taxon>
        <taxon>Citrus</taxon>
    </lineage>
</organism>
<keyword evidence="2" id="KW-1185">Reference proteome</keyword>
<dbReference type="AlphaFoldDB" id="A0A067DSJ0"/>
<evidence type="ECO:0008006" key="3">
    <source>
        <dbReference type="Google" id="ProtNLM"/>
    </source>
</evidence>
<feature type="non-terminal residue" evidence="1">
    <location>
        <position position="29"/>
    </location>
</feature>
<evidence type="ECO:0000313" key="1">
    <source>
        <dbReference type="EMBL" id="KDO41561.1"/>
    </source>
</evidence>
<protein>
    <recommendedName>
        <fullName evidence="3">Leucine-rich repeat-containing N-terminal plant-type domain-containing protein</fullName>
    </recommendedName>
</protein>